<evidence type="ECO:0000256" key="7">
    <source>
        <dbReference type="ARBA" id="ARBA00022918"/>
    </source>
</evidence>
<dbReference type="InterPro" id="IPR036397">
    <property type="entry name" value="RNaseH_sf"/>
</dbReference>
<reference evidence="11" key="2">
    <citation type="submission" date="2022-06" db="UniProtKB">
        <authorList>
            <consortium name="EnsemblMetazoa"/>
        </authorList>
    </citation>
    <scope>IDENTIFICATION</scope>
    <source>
        <strain evidence="11">DF5081</strain>
    </source>
</reference>
<evidence type="ECO:0000256" key="6">
    <source>
        <dbReference type="ARBA" id="ARBA00022801"/>
    </source>
</evidence>
<evidence type="ECO:0000313" key="11">
    <source>
        <dbReference type="EnsemblMetazoa" id="CJA14850.1"/>
    </source>
</evidence>
<dbReference type="InterPro" id="IPR050951">
    <property type="entry name" value="Retrovirus_Pol_polyprotein"/>
</dbReference>
<evidence type="ECO:0000256" key="4">
    <source>
        <dbReference type="ARBA" id="ARBA00022722"/>
    </source>
</evidence>
<evidence type="ECO:0000259" key="9">
    <source>
        <dbReference type="PROSITE" id="PS50878"/>
    </source>
</evidence>
<dbReference type="Gene3D" id="3.10.10.10">
    <property type="entry name" value="HIV Type 1 Reverse Transcriptase, subunit A, domain 1"/>
    <property type="match status" value="1"/>
</dbReference>
<keyword evidence="7" id="KW-0695">RNA-directed DNA polymerase</keyword>
<dbReference type="CDD" id="cd09274">
    <property type="entry name" value="RNase_HI_RT_Ty3"/>
    <property type="match status" value="1"/>
</dbReference>
<evidence type="ECO:0000256" key="3">
    <source>
        <dbReference type="ARBA" id="ARBA00022695"/>
    </source>
</evidence>
<dbReference type="InterPro" id="IPR000477">
    <property type="entry name" value="RT_dom"/>
</dbReference>
<dbReference type="PANTHER" id="PTHR37984">
    <property type="entry name" value="PROTEIN CBG26694"/>
    <property type="match status" value="1"/>
</dbReference>
<dbReference type="EC" id="2.7.7.49" evidence="1"/>
<dbReference type="PANTHER" id="PTHR37984:SF5">
    <property type="entry name" value="PROTEIN NYNRIN-LIKE"/>
    <property type="match status" value="1"/>
</dbReference>
<dbReference type="InterPro" id="IPR043502">
    <property type="entry name" value="DNA/RNA_pol_sf"/>
</dbReference>
<evidence type="ECO:0000313" key="12">
    <source>
        <dbReference type="Proteomes" id="UP000005237"/>
    </source>
</evidence>
<feature type="compositionally biased region" description="Basic and acidic residues" evidence="8">
    <location>
        <begin position="920"/>
        <end position="940"/>
    </location>
</feature>
<dbReference type="GO" id="GO:0003676">
    <property type="term" value="F:nucleic acid binding"/>
    <property type="evidence" value="ECO:0007669"/>
    <property type="project" value="InterPro"/>
</dbReference>
<accession>A0A8R1DX66</accession>
<dbReference type="FunFam" id="3.30.70.270:FF:000026">
    <property type="entry name" value="Transposon Ty3-G Gag-Pol polyprotein"/>
    <property type="match status" value="1"/>
</dbReference>
<organism evidence="11 12">
    <name type="scientific">Caenorhabditis japonica</name>
    <dbReference type="NCBI Taxonomy" id="281687"/>
    <lineage>
        <taxon>Eukaryota</taxon>
        <taxon>Metazoa</taxon>
        <taxon>Ecdysozoa</taxon>
        <taxon>Nematoda</taxon>
        <taxon>Chromadorea</taxon>
        <taxon>Rhabditida</taxon>
        <taxon>Rhabditina</taxon>
        <taxon>Rhabditomorpha</taxon>
        <taxon>Rhabditoidea</taxon>
        <taxon>Rhabditidae</taxon>
        <taxon>Peloderinae</taxon>
        <taxon>Caenorhabditis</taxon>
    </lineage>
</organism>
<dbReference type="FunFam" id="3.10.20.370:FF:000001">
    <property type="entry name" value="Retrovirus-related Pol polyprotein from transposon 17.6-like protein"/>
    <property type="match status" value="1"/>
</dbReference>
<dbReference type="AlphaFoldDB" id="A0A8R1DX66"/>
<evidence type="ECO:0000256" key="5">
    <source>
        <dbReference type="ARBA" id="ARBA00022759"/>
    </source>
</evidence>
<dbReference type="PROSITE" id="PS50878">
    <property type="entry name" value="RT_POL"/>
    <property type="match status" value="1"/>
</dbReference>
<feature type="compositionally biased region" description="Acidic residues" evidence="8">
    <location>
        <begin position="941"/>
        <end position="954"/>
    </location>
</feature>
<dbReference type="Gene3D" id="3.30.70.270">
    <property type="match status" value="2"/>
</dbReference>
<keyword evidence="4" id="KW-0540">Nuclease</keyword>
<feature type="domain" description="Integrase catalytic" evidence="10">
    <location>
        <begin position="667"/>
        <end position="826"/>
    </location>
</feature>
<dbReference type="GO" id="GO:0042575">
    <property type="term" value="C:DNA polymerase complex"/>
    <property type="evidence" value="ECO:0007669"/>
    <property type="project" value="UniProtKB-ARBA"/>
</dbReference>
<keyword evidence="12" id="KW-1185">Reference proteome</keyword>
<feature type="region of interest" description="Disordered" evidence="8">
    <location>
        <begin position="1"/>
        <end position="37"/>
    </location>
</feature>
<dbReference type="InterPro" id="IPR041373">
    <property type="entry name" value="RT_RNaseH"/>
</dbReference>
<sequence>MRSEETNNITEGSEEEETSPEADWSERFPKPPVSQKEFDEEVNLEYTTLCNANREKLLELLHRYEDAFHYKDGAIGKFTGPIQHEIQIEAPLPKPRKSRIPYGKREEVRIQVEKLKEQNIIEESQSTFVSPIVLVKKKDSTFRFIVDYRMLNSVTKKENYIIPSVTEILDLASGSFIFSSFDFISGFFQIGLRKEDRPLTAFETEDATWQFRVMPMGICGAPNTFQKVARYLQKITNARLFAYMDDLLLVSSSEEGHLKDIEELLSKVIDVGLKLKLSKCCFARKELEFLGYIIGREGLKPNPRKVEAIQSFPVPKTPTAIRSFLGMIGYFRRFIRNFSGIASPLHQLTEKDKEFIWTDKHQAAFETLKASLLSPPILIGPNLSKPFIIETDESLMAVAGVLLQRNDADQLQAIAFASRKLNKAERNYPPIEAEALAIVFSLQHFRQYILGTHVQVVTDHKPLTSLLRRKDLNGRLQKYQLSIQEYDLEIIYRAGKANVIADALSRYFKDEVKEPKTTVYSTQLQINKSPISLTEIKSAQQNTEWIRQAVVAIQDQHSTRKGLAWRRRFQLVDGTLRTRAKNPSRTMPFVIPRNHPVKTKIIQRFHGSPMHSSHLGAAKTTSLISQMFHWPNIKEDVTNALKSCVECQRRKTNPHETTKEPFEMTDKFERPGQHWNIDHIGPLPITENGNRYILVFRDPFSRYLVAEAVKSQDAETTTEIFINRVITVHGVPRSITTDRGTAFTSNVFRESMEKFGINHKLTAPYHHQSNGIVERANRTIEECLSAYVNSTQSDWDQYLPMTVFAINNAPSTTTGFAPAEIVFGRKPDLPENNILKSHHHFGENYSSNLQNRLQLLWRQVHENNEIIQPQYSRVKERMVQPGDSILVKRQPPGNKLAPKLHGPFKVTDVKAKNVHFADSRKKERIAHKDEIRRLPRTADTEEREEEEKIEEEEPTGGLRRSQRLEEKKRM</sequence>
<dbReference type="Proteomes" id="UP000005237">
    <property type="component" value="Unassembled WGS sequence"/>
</dbReference>
<evidence type="ECO:0000256" key="2">
    <source>
        <dbReference type="ARBA" id="ARBA00022679"/>
    </source>
</evidence>
<dbReference type="SUPFAM" id="SSF56672">
    <property type="entry name" value="DNA/RNA polymerases"/>
    <property type="match status" value="1"/>
</dbReference>
<dbReference type="FunFam" id="3.30.420.10:FF:000032">
    <property type="entry name" value="Retrovirus-related Pol polyprotein from transposon 297-like Protein"/>
    <property type="match status" value="1"/>
</dbReference>
<dbReference type="InterPro" id="IPR012337">
    <property type="entry name" value="RNaseH-like_sf"/>
</dbReference>
<dbReference type="GO" id="GO:0003964">
    <property type="term" value="F:RNA-directed DNA polymerase activity"/>
    <property type="evidence" value="ECO:0007669"/>
    <property type="project" value="UniProtKB-KW"/>
</dbReference>
<evidence type="ECO:0000256" key="1">
    <source>
        <dbReference type="ARBA" id="ARBA00012493"/>
    </source>
</evidence>
<dbReference type="Pfam" id="PF00665">
    <property type="entry name" value="rve"/>
    <property type="match status" value="1"/>
</dbReference>
<dbReference type="InterPro" id="IPR001584">
    <property type="entry name" value="Integrase_cat-core"/>
</dbReference>
<dbReference type="Gene3D" id="3.10.20.370">
    <property type="match status" value="1"/>
</dbReference>
<name>A0A8R1DX66_CAEJA</name>
<dbReference type="InterPro" id="IPR041588">
    <property type="entry name" value="Integrase_H2C2"/>
</dbReference>
<feature type="compositionally biased region" description="Low complexity" evidence="8">
    <location>
        <begin position="1"/>
        <end position="11"/>
    </location>
</feature>
<dbReference type="GO" id="GO:0004519">
    <property type="term" value="F:endonuclease activity"/>
    <property type="evidence" value="ECO:0007669"/>
    <property type="project" value="UniProtKB-KW"/>
</dbReference>
<dbReference type="GO" id="GO:0015074">
    <property type="term" value="P:DNA integration"/>
    <property type="evidence" value="ECO:0007669"/>
    <property type="project" value="InterPro"/>
</dbReference>
<protein>
    <recommendedName>
        <fullName evidence="1">RNA-directed DNA polymerase</fullName>
        <ecNumber evidence="1">2.7.7.49</ecNumber>
    </recommendedName>
</protein>
<reference evidence="12" key="1">
    <citation type="submission" date="2010-08" db="EMBL/GenBank/DDBJ databases">
        <authorList>
            <consortium name="Caenorhabditis japonica Sequencing Consortium"/>
            <person name="Wilson R.K."/>
        </authorList>
    </citation>
    <scope>NUCLEOTIDE SEQUENCE [LARGE SCALE GENOMIC DNA]</scope>
    <source>
        <strain evidence="12">DF5081</strain>
    </source>
</reference>
<proteinExistence type="predicted"/>
<dbReference type="InterPro" id="IPR043128">
    <property type="entry name" value="Rev_trsase/Diguanyl_cyclase"/>
</dbReference>
<dbReference type="Gene3D" id="3.30.420.10">
    <property type="entry name" value="Ribonuclease H-like superfamily/Ribonuclease H"/>
    <property type="match status" value="1"/>
</dbReference>
<dbReference type="Pfam" id="PF17917">
    <property type="entry name" value="RT_RNaseH"/>
    <property type="match status" value="1"/>
</dbReference>
<dbReference type="CDD" id="cd01647">
    <property type="entry name" value="RT_LTR"/>
    <property type="match status" value="1"/>
</dbReference>
<dbReference type="Gene3D" id="1.10.340.70">
    <property type="match status" value="1"/>
</dbReference>
<feature type="domain" description="Reverse transcriptase" evidence="9">
    <location>
        <begin position="116"/>
        <end position="294"/>
    </location>
</feature>
<dbReference type="GO" id="GO:0016787">
    <property type="term" value="F:hydrolase activity"/>
    <property type="evidence" value="ECO:0007669"/>
    <property type="project" value="UniProtKB-KW"/>
</dbReference>
<keyword evidence="2" id="KW-0808">Transferase</keyword>
<dbReference type="EnsemblMetazoa" id="CJA14850.1">
    <property type="protein sequence ID" value="CJA14850.1"/>
    <property type="gene ID" value="WBGene00134054"/>
</dbReference>
<keyword evidence="5" id="KW-0255">Endonuclease</keyword>
<dbReference type="PROSITE" id="PS50994">
    <property type="entry name" value="INTEGRASE"/>
    <property type="match status" value="1"/>
</dbReference>
<evidence type="ECO:0000259" key="10">
    <source>
        <dbReference type="PROSITE" id="PS50994"/>
    </source>
</evidence>
<evidence type="ECO:0000256" key="8">
    <source>
        <dbReference type="SAM" id="MobiDB-lite"/>
    </source>
</evidence>
<feature type="region of interest" description="Disordered" evidence="8">
    <location>
        <begin position="920"/>
        <end position="970"/>
    </location>
</feature>
<dbReference type="SUPFAM" id="SSF53098">
    <property type="entry name" value="Ribonuclease H-like"/>
    <property type="match status" value="1"/>
</dbReference>
<dbReference type="Pfam" id="PF17921">
    <property type="entry name" value="Integrase_H2C2"/>
    <property type="match status" value="1"/>
</dbReference>
<dbReference type="Pfam" id="PF00078">
    <property type="entry name" value="RVT_1"/>
    <property type="match status" value="1"/>
</dbReference>
<keyword evidence="3" id="KW-0548">Nucleotidyltransferase</keyword>
<keyword evidence="6" id="KW-0378">Hydrolase</keyword>